<keyword evidence="2" id="KW-1185">Reference proteome</keyword>
<dbReference type="EMBL" id="CP000478">
    <property type="protein sequence ID" value="ABK18479.1"/>
    <property type="molecule type" value="Genomic_DNA"/>
</dbReference>
<accession>A0LM27</accession>
<organism evidence="1 2">
    <name type="scientific">Syntrophobacter fumaroxidans (strain DSM 10017 / MPOB)</name>
    <dbReference type="NCBI Taxonomy" id="335543"/>
    <lineage>
        <taxon>Bacteria</taxon>
        <taxon>Pseudomonadati</taxon>
        <taxon>Thermodesulfobacteriota</taxon>
        <taxon>Syntrophobacteria</taxon>
        <taxon>Syntrophobacterales</taxon>
        <taxon>Syntrophobacteraceae</taxon>
        <taxon>Syntrophobacter</taxon>
    </lineage>
</organism>
<gene>
    <name evidence="1" type="ordered locus">Sfum_2801</name>
</gene>
<protein>
    <submittedName>
        <fullName evidence="1">Uncharacterized protein</fullName>
    </submittedName>
</protein>
<name>A0LM27_SYNFM</name>
<dbReference type="InParanoid" id="A0LM27"/>
<proteinExistence type="predicted"/>
<dbReference type="HOGENOM" id="CLU_2412131_0_0_7"/>
<evidence type="ECO:0000313" key="2">
    <source>
        <dbReference type="Proteomes" id="UP000001784"/>
    </source>
</evidence>
<evidence type="ECO:0000313" key="1">
    <source>
        <dbReference type="EMBL" id="ABK18479.1"/>
    </source>
</evidence>
<sequence>MRLRPFSATATSRYDWRIAFQWGCVPNADPYHASIRERVTAALRLAHPAGHRAETRRPGSVHFLLRRTFSKPSPPLKRIRRIEHLLIDVTRI</sequence>
<dbReference type="Proteomes" id="UP000001784">
    <property type="component" value="Chromosome"/>
</dbReference>
<dbReference type="AlphaFoldDB" id="A0LM27"/>
<reference evidence="1 2" key="1">
    <citation type="submission" date="2006-10" db="EMBL/GenBank/DDBJ databases">
        <title>Complete sequence of Syntrophobacter fumaroxidans MPOB.</title>
        <authorList>
            <consortium name="US DOE Joint Genome Institute"/>
            <person name="Copeland A."/>
            <person name="Lucas S."/>
            <person name="Lapidus A."/>
            <person name="Barry K."/>
            <person name="Detter J.C."/>
            <person name="Glavina del Rio T."/>
            <person name="Hammon N."/>
            <person name="Israni S."/>
            <person name="Pitluck S."/>
            <person name="Goltsman E.G."/>
            <person name="Martinez M."/>
            <person name="Schmutz J."/>
            <person name="Larimer F."/>
            <person name="Land M."/>
            <person name="Hauser L."/>
            <person name="Kyrpides N."/>
            <person name="Kim E."/>
            <person name="Boone D.R."/>
            <person name="Brockman F."/>
            <person name="Culley D."/>
            <person name="Ferry J."/>
            <person name="Gunsalus R."/>
            <person name="McInerney M.J."/>
            <person name="Morrison M."/>
            <person name="Plugge C."/>
            <person name="Rohlin L."/>
            <person name="Scholten J."/>
            <person name="Sieber J."/>
            <person name="Stams A.J.M."/>
            <person name="Worm P."/>
            <person name="Henstra A.M."/>
            <person name="Richardson P."/>
        </authorList>
    </citation>
    <scope>NUCLEOTIDE SEQUENCE [LARGE SCALE GENOMIC DNA]</scope>
    <source>
        <strain evidence="2">DSM 10017 / MPOB</strain>
    </source>
</reference>
<dbReference type="KEGG" id="sfu:Sfum_2801"/>